<evidence type="ECO:0000313" key="1">
    <source>
        <dbReference type="EMBL" id="KAL0387587.1"/>
    </source>
</evidence>
<accession>A0AAW2S557</accession>
<dbReference type="EMBL" id="JACGWJ010000011">
    <property type="protein sequence ID" value="KAL0387587.1"/>
    <property type="molecule type" value="Genomic_DNA"/>
</dbReference>
<name>A0AAW2S557_SESRA</name>
<protein>
    <submittedName>
        <fullName evidence="1">Uncharacterized protein</fullName>
    </submittedName>
</protein>
<sequence length="64" mass="7083">MLRMKDVNAVLDRHVKYATTQECFGTKMTKGSSVHEHGIKMLSLVEKLEDQDAFPSGKARGSSS</sequence>
<reference evidence="1" key="1">
    <citation type="submission" date="2020-06" db="EMBL/GenBank/DDBJ databases">
        <authorList>
            <person name="Li T."/>
            <person name="Hu X."/>
            <person name="Zhang T."/>
            <person name="Song X."/>
            <person name="Zhang H."/>
            <person name="Dai N."/>
            <person name="Sheng W."/>
            <person name="Hou X."/>
            <person name="Wei L."/>
        </authorList>
    </citation>
    <scope>NUCLEOTIDE SEQUENCE</scope>
    <source>
        <strain evidence="1">G02</strain>
        <tissue evidence="1">Leaf</tissue>
    </source>
</reference>
<comment type="caution">
    <text evidence="1">The sequence shown here is derived from an EMBL/GenBank/DDBJ whole genome shotgun (WGS) entry which is preliminary data.</text>
</comment>
<reference evidence="1" key="2">
    <citation type="journal article" date="2024" name="Plant">
        <title>Genomic evolution and insights into agronomic trait innovations of Sesamum species.</title>
        <authorList>
            <person name="Miao H."/>
            <person name="Wang L."/>
            <person name="Qu L."/>
            <person name="Liu H."/>
            <person name="Sun Y."/>
            <person name="Le M."/>
            <person name="Wang Q."/>
            <person name="Wei S."/>
            <person name="Zheng Y."/>
            <person name="Lin W."/>
            <person name="Duan Y."/>
            <person name="Cao H."/>
            <person name="Xiong S."/>
            <person name="Wang X."/>
            <person name="Wei L."/>
            <person name="Li C."/>
            <person name="Ma Q."/>
            <person name="Ju M."/>
            <person name="Zhao R."/>
            <person name="Li G."/>
            <person name="Mu C."/>
            <person name="Tian Q."/>
            <person name="Mei H."/>
            <person name="Zhang T."/>
            <person name="Gao T."/>
            <person name="Zhang H."/>
        </authorList>
    </citation>
    <scope>NUCLEOTIDE SEQUENCE</scope>
    <source>
        <strain evidence="1">G02</strain>
    </source>
</reference>
<dbReference type="AlphaFoldDB" id="A0AAW2S557"/>
<proteinExistence type="predicted"/>
<organism evidence="1">
    <name type="scientific">Sesamum radiatum</name>
    <name type="common">Black benniseed</name>
    <dbReference type="NCBI Taxonomy" id="300843"/>
    <lineage>
        <taxon>Eukaryota</taxon>
        <taxon>Viridiplantae</taxon>
        <taxon>Streptophyta</taxon>
        <taxon>Embryophyta</taxon>
        <taxon>Tracheophyta</taxon>
        <taxon>Spermatophyta</taxon>
        <taxon>Magnoliopsida</taxon>
        <taxon>eudicotyledons</taxon>
        <taxon>Gunneridae</taxon>
        <taxon>Pentapetalae</taxon>
        <taxon>asterids</taxon>
        <taxon>lamiids</taxon>
        <taxon>Lamiales</taxon>
        <taxon>Pedaliaceae</taxon>
        <taxon>Sesamum</taxon>
    </lineage>
</organism>
<gene>
    <name evidence="1" type="ORF">Sradi_2640500</name>
</gene>